<accession>A0A0M2NDD1</accession>
<dbReference type="CDD" id="cd06579">
    <property type="entry name" value="TM_PBP1_transp_AraH_like"/>
    <property type="match status" value="1"/>
</dbReference>
<organism evidence="7 8">
    <name type="scientific">Christensenella hongkongensis</name>
    <dbReference type="NCBI Taxonomy" id="270498"/>
    <lineage>
        <taxon>Bacteria</taxon>
        <taxon>Bacillati</taxon>
        <taxon>Bacillota</taxon>
        <taxon>Clostridia</taxon>
        <taxon>Christensenellales</taxon>
        <taxon>Christensenellaceae</taxon>
        <taxon>Christensenella</taxon>
    </lineage>
</organism>
<sequence>MEENFMNKTMNSGEMLGKQSIGKKITSFPQFGILVVFIGLIIILCIASPASFMTGDNFISVLRQAAAQMVVAIGMTFVLILGGIDLSVGSVANLCGTLSAGFIAKAGMDMGLSIVLALLIGLGLGIVNGIVIAKLKIQPFITTLAMMSTAKGISLLYSGGLPISGLPVEYMNIGRGYVGVVPISVIIMIAVIAIAWIVLAKTKFGRRVYAAGGNEECARLSGIKVDRVKIQVYAICALTAALTGIIYTARLASSQPTMADGLELDAISAVCLGGTSLSGGRGYILGTILGALFLTFLTNGLNIVGVSSYWQQILKGVILVVAVVLYSKTAKNNS</sequence>
<name>A0A0M2NDD1_9FIRM</name>
<feature type="transmembrane region" description="Helical" evidence="6">
    <location>
        <begin position="230"/>
        <end position="249"/>
    </location>
</feature>
<keyword evidence="3 6" id="KW-0812">Transmembrane</keyword>
<evidence type="ECO:0000256" key="4">
    <source>
        <dbReference type="ARBA" id="ARBA00022989"/>
    </source>
</evidence>
<evidence type="ECO:0000256" key="5">
    <source>
        <dbReference type="ARBA" id="ARBA00023136"/>
    </source>
</evidence>
<feature type="transmembrane region" description="Helical" evidence="6">
    <location>
        <begin position="313"/>
        <end position="330"/>
    </location>
</feature>
<gene>
    <name evidence="7" type="ORF">CHK_2256</name>
</gene>
<feature type="transmembrane region" description="Helical" evidence="6">
    <location>
        <begin position="114"/>
        <end position="133"/>
    </location>
</feature>
<keyword evidence="4 6" id="KW-1133">Transmembrane helix</keyword>
<keyword evidence="5 6" id="KW-0472">Membrane</keyword>
<keyword evidence="8" id="KW-1185">Reference proteome</keyword>
<dbReference type="PANTHER" id="PTHR32196">
    <property type="entry name" value="ABC TRANSPORTER PERMEASE PROTEIN YPHD-RELATED-RELATED"/>
    <property type="match status" value="1"/>
</dbReference>
<evidence type="ECO:0000256" key="3">
    <source>
        <dbReference type="ARBA" id="ARBA00022692"/>
    </source>
</evidence>
<dbReference type="GO" id="GO:0005886">
    <property type="term" value="C:plasma membrane"/>
    <property type="evidence" value="ECO:0007669"/>
    <property type="project" value="UniProtKB-SubCell"/>
</dbReference>
<protein>
    <submittedName>
        <fullName evidence="7">Ribose ABC transport system, permease protein RbsC</fullName>
    </submittedName>
</protein>
<evidence type="ECO:0000313" key="7">
    <source>
        <dbReference type="EMBL" id="KKI50193.1"/>
    </source>
</evidence>
<dbReference type="Pfam" id="PF02653">
    <property type="entry name" value="BPD_transp_2"/>
    <property type="match status" value="1"/>
</dbReference>
<dbReference type="STRING" id="270498.CHK_2256"/>
<dbReference type="Proteomes" id="UP000034076">
    <property type="component" value="Unassembled WGS sequence"/>
</dbReference>
<evidence type="ECO:0000313" key="8">
    <source>
        <dbReference type="Proteomes" id="UP000034076"/>
    </source>
</evidence>
<dbReference type="InterPro" id="IPR001851">
    <property type="entry name" value="ABC_transp_permease"/>
</dbReference>
<comment type="subcellular location">
    <subcellularLocation>
        <location evidence="1">Cell membrane</location>
        <topology evidence="1">Multi-pass membrane protein</topology>
    </subcellularLocation>
</comment>
<evidence type="ECO:0000256" key="6">
    <source>
        <dbReference type="SAM" id="Phobius"/>
    </source>
</evidence>
<dbReference type="PANTHER" id="PTHR32196:SF72">
    <property type="entry name" value="RIBOSE IMPORT PERMEASE PROTEIN RBSC"/>
    <property type="match status" value="1"/>
</dbReference>
<comment type="caution">
    <text evidence="7">The sequence shown here is derived from an EMBL/GenBank/DDBJ whole genome shotgun (WGS) entry which is preliminary data.</text>
</comment>
<feature type="transmembrane region" description="Helical" evidence="6">
    <location>
        <begin position="282"/>
        <end position="301"/>
    </location>
</feature>
<proteinExistence type="predicted"/>
<feature type="transmembrane region" description="Helical" evidence="6">
    <location>
        <begin position="177"/>
        <end position="199"/>
    </location>
</feature>
<feature type="transmembrane region" description="Helical" evidence="6">
    <location>
        <begin position="65"/>
        <end position="84"/>
    </location>
</feature>
<dbReference type="PATRIC" id="fig|270498.16.peg.2007"/>
<dbReference type="EMBL" id="LAYJ01000112">
    <property type="protein sequence ID" value="KKI50193.1"/>
    <property type="molecule type" value="Genomic_DNA"/>
</dbReference>
<feature type="transmembrane region" description="Helical" evidence="6">
    <location>
        <begin position="31"/>
        <end position="53"/>
    </location>
</feature>
<reference evidence="7 8" key="1">
    <citation type="submission" date="2015-04" db="EMBL/GenBank/DDBJ databases">
        <title>Draft genome sequence of bacteremic isolate Catabacter hongkongensis type strain HKU16T.</title>
        <authorList>
            <person name="Lau S.K."/>
            <person name="Teng J.L."/>
            <person name="Huang Y."/>
            <person name="Curreem S.O."/>
            <person name="Tsui S.K."/>
            <person name="Woo P.C."/>
        </authorList>
    </citation>
    <scope>NUCLEOTIDE SEQUENCE [LARGE SCALE GENOMIC DNA]</scope>
    <source>
        <strain evidence="7 8">HKU16</strain>
    </source>
</reference>
<dbReference type="GO" id="GO:0022857">
    <property type="term" value="F:transmembrane transporter activity"/>
    <property type="evidence" value="ECO:0007669"/>
    <property type="project" value="InterPro"/>
</dbReference>
<evidence type="ECO:0000256" key="2">
    <source>
        <dbReference type="ARBA" id="ARBA00022475"/>
    </source>
</evidence>
<keyword evidence="2" id="KW-1003">Cell membrane</keyword>
<evidence type="ECO:0000256" key="1">
    <source>
        <dbReference type="ARBA" id="ARBA00004651"/>
    </source>
</evidence>
<dbReference type="AlphaFoldDB" id="A0A0M2NDD1"/>